<evidence type="ECO:0000259" key="1">
    <source>
        <dbReference type="Pfam" id="PF03050"/>
    </source>
</evidence>
<protein>
    <submittedName>
        <fullName evidence="2">Transposase IS66 family protein</fullName>
    </submittedName>
</protein>
<dbReference type="InterPro" id="IPR004291">
    <property type="entry name" value="Transposase_IS66_central"/>
</dbReference>
<sequence>MPIYMCDGLSANLLAEKYKVIQVHCLDHARRQFLDLQSSFPSETAYILEKLGQVYYADRKAKQLQLNPTDRMKYHQKHSAKVKEELGHWMMKGLASGDIEKNGPLGGAVNYMLKRWTELNEFMHTPGVPVSNAECERTI</sequence>
<proteinExistence type="predicted"/>
<dbReference type="InterPro" id="IPR052344">
    <property type="entry name" value="Transposase-related"/>
</dbReference>
<evidence type="ECO:0000313" key="3">
    <source>
        <dbReference type="Proteomes" id="UP000192907"/>
    </source>
</evidence>
<evidence type="ECO:0000313" key="2">
    <source>
        <dbReference type="EMBL" id="SMF83878.1"/>
    </source>
</evidence>
<organism evidence="2 3">
    <name type="scientific">Pseudobacteriovorax antillogorgiicola</name>
    <dbReference type="NCBI Taxonomy" id="1513793"/>
    <lineage>
        <taxon>Bacteria</taxon>
        <taxon>Pseudomonadati</taxon>
        <taxon>Bdellovibrionota</taxon>
        <taxon>Oligoflexia</taxon>
        <taxon>Oligoflexales</taxon>
        <taxon>Pseudobacteriovoracaceae</taxon>
        <taxon>Pseudobacteriovorax</taxon>
    </lineage>
</organism>
<dbReference type="AlphaFoldDB" id="A0A1Y6CQS7"/>
<gene>
    <name evidence="2" type="ORF">SAMN06296036_1504</name>
</gene>
<reference evidence="3" key="1">
    <citation type="submission" date="2017-04" db="EMBL/GenBank/DDBJ databases">
        <authorList>
            <person name="Varghese N."/>
            <person name="Submissions S."/>
        </authorList>
    </citation>
    <scope>NUCLEOTIDE SEQUENCE [LARGE SCALE GENOMIC DNA]</scope>
    <source>
        <strain evidence="3">RKEM611</strain>
    </source>
</reference>
<dbReference type="EMBL" id="FWZT01000050">
    <property type="protein sequence ID" value="SMF83878.1"/>
    <property type="molecule type" value="Genomic_DNA"/>
</dbReference>
<dbReference type="STRING" id="1513793.SAMN06296036_1504"/>
<dbReference type="RefSeq" id="WP_132326404.1">
    <property type="nucleotide sequence ID" value="NZ_FWZT01000050.1"/>
</dbReference>
<keyword evidence="3" id="KW-1185">Reference proteome</keyword>
<dbReference type="OrthoDB" id="9800877at2"/>
<accession>A0A1Y6CQS7</accession>
<feature type="domain" description="Transposase IS66 central" evidence="1">
    <location>
        <begin position="4"/>
        <end position="139"/>
    </location>
</feature>
<dbReference type="PANTHER" id="PTHR33678">
    <property type="entry name" value="BLL1576 PROTEIN"/>
    <property type="match status" value="1"/>
</dbReference>
<name>A0A1Y6CQS7_9BACT</name>
<dbReference type="Pfam" id="PF03050">
    <property type="entry name" value="DDE_Tnp_IS66"/>
    <property type="match status" value="1"/>
</dbReference>
<dbReference type="Proteomes" id="UP000192907">
    <property type="component" value="Unassembled WGS sequence"/>
</dbReference>